<dbReference type="Ensembl" id="ENSACAT00000045679.1">
    <property type="protein sequence ID" value="ENSACAP00000032370.1"/>
    <property type="gene ID" value="ENSACAG00000034942.1"/>
</dbReference>
<keyword evidence="3" id="KW-1185">Reference proteome</keyword>
<accession>A0A803TAY0</accession>
<reference evidence="2" key="2">
    <citation type="submission" date="2025-08" db="UniProtKB">
        <authorList>
            <consortium name="Ensembl"/>
        </authorList>
    </citation>
    <scope>IDENTIFICATION</scope>
</reference>
<protein>
    <submittedName>
        <fullName evidence="2">Uncharacterized protein</fullName>
    </submittedName>
</protein>
<reference evidence="2" key="3">
    <citation type="submission" date="2025-09" db="UniProtKB">
        <authorList>
            <consortium name="Ensembl"/>
        </authorList>
    </citation>
    <scope>IDENTIFICATION</scope>
</reference>
<feature type="transmembrane region" description="Helical" evidence="1">
    <location>
        <begin position="84"/>
        <end position="103"/>
    </location>
</feature>
<organism evidence="2 3">
    <name type="scientific">Anolis carolinensis</name>
    <name type="common">Green anole</name>
    <name type="synonym">American chameleon</name>
    <dbReference type="NCBI Taxonomy" id="28377"/>
    <lineage>
        <taxon>Eukaryota</taxon>
        <taxon>Metazoa</taxon>
        <taxon>Chordata</taxon>
        <taxon>Craniata</taxon>
        <taxon>Vertebrata</taxon>
        <taxon>Euteleostomi</taxon>
        <taxon>Lepidosauria</taxon>
        <taxon>Squamata</taxon>
        <taxon>Bifurcata</taxon>
        <taxon>Unidentata</taxon>
        <taxon>Episquamata</taxon>
        <taxon>Toxicofera</taxon>
        <taxon>Iguania</taxon>
        <taxon>Dactyloidae</taxon>
        <taxon>Anolis</taxon>
    </lineage>
</organism>
<keyword evidence="1" id="KW-0812">Transmembrane</keyword>
<evidence type="ECO:0000256" key="1">
    <source>
        <dbReference type="SAM" id="Phobius"/>
    </source>
</evidence>
<keyword evidence="1" id="KW-1133">Transmembrane helix</keyword>
<keyword evidence="1" id="KW-0472">Membrane</keyword>
<name>A0A803TAY0_ANOCA</name>
<reference evidence="2 3" key="1">
    <citation type="submission" date="2009-12" db="EMBL/GenBank/DDBJ databases">
        <title>The Genome Sequence of Anolis carolinensis (Green Anole Lizard).</title>
        <authorList>
            <consortium name="The Genome Sequencing Platform"/>
            <person name="Di Palma F."/>
            <person name="Alfoldi J."/>
            <person name="Heiman D."/>
            <person name="Young S."/>
            <person name="Grabherr M."/>
            <person name="Johnson J."/>
            <person name="Lander E.S."/>
            <person name="Lindblad-Toh K."/>
        </authorList>
    </citation>
    <scope>NUCLEOTIDE SEQUENCE [LARGE SCALE GENOMIC DNA]</scope>
    <source>
        <strain evidence="2 3">JBL SC #1</strain>
    </source>
</reference>
<feature type="transmembrane region" description="Helical" evidence="1">
    <location>
        <begin position="28"/>
        <end position="57"/>
    </location>
</feature>
<proteinExistence type="predicted"/>
<dbReference type="Proteomes" id="UP000001646">
    <property type="component" value="Chromosome 4"/>
</dbReference>
<sequence length="105" mass="11929">MDKLKWVLRGQDAEESGTLPKVVDASSLSWILCSILNTGLLCILRKGLILFAVFYTFGNIRSIRTQLHIPFICLFNYVVLRKRVLFKSCNFVNGLVILIDVLINV</sequence>
<evidence type="ECO:0000313" key="3">
    <source>
        <dbReference type="Proteomes" id="UP000001646"/>
    </source>
</evidence>
<dbReference type="InParanoid" id="A0A803TAY0"/>
<dbReference type="AlphaFoldDB" id="A0A803TAY0"/>
<evidence type="ECO:0000313" key="2">
    <source>
        <dbReference type="Ensembl" id="ENSACAP00000032370.1"/>
    </source>
</evidence>